<protein>
    <submittedName>
        <fullName evidence="3">Uncharacterized protein</fullName>
    </submittedName>
</protein>
<gene>
    <name evidence="3" type="ORF">ACH5RR_035586</name>
</gene>
<feature type="transmembrane region" description="Helical" evidence="2">
    <location>
        <begin position="236"/>
        <end position="254"/>
    </location>
</feature>
<organism evidence="3 4">
    <name type="scientific">Cinchona calisaya</name>
    <dbReference type="NCBI Taxonomy" id="153742"/>
    <lineage>
        <taxon>Eukaryota</taxon>
        <taxon>Viridiplantae</taxon>
        <taxon>Streptophyta</taxon>
        <taxon>Embryophyta</taxon>
        <taxon>Tracheophyta</taxon>
        <taxon>Spermatophyta</taxon>
        <taxon>Magnoliopsida</taxon>
        <taxon>eudicotyledons</taxon>
        <taxon>Gunneridae</taxon>
        <taxon>Pentapetalae</taxon>
        <taxon>asterids</taxon>
        <taxon>lamiids</taxon>
        <taxon>Gentianales</taxon>
        <taxon>Rubiaceae</taxon>
        <taxon>Cinchonoideae</taxon>
        <taxon>Cinchoneae</taxon>
        <taxon>Cinchona</taxon>
    </lineage>
</organism>
<dbReference type="PANTHER" id="PTHR36761">
    <property type="entry name" value="ORF03 PROTEIN"/>
    <property type="match status" value="1"/>
</dbReference>
<evidence type="ECO:0000313" key="4">
    <source>
        <dbReference type="Proteomes" id="UP001630127"/>
    </source>
</evidence>
<dbReference type="AlphaFoldDB" id="A0ABD2Y5I7"/>
<feature type="compositionally biased region" description="Acidic residues" evidence="1">
    <location>
        <begin position="15"/>
        <end position="31"/>
    </location>
</feature>
<name>A0ABD2Y5I7_9GENT</name>
<keyword evidence="4" id="KW-1185">Reference proteome</keyword>
<comment type="caution">
    <text evidence="3">The sequence shown here is derived from an EMBL/GenBank/DDBJ whole genome shotgun (WGS) entry which is preliminary data.</text>
</comment>
<evidence type="ECO:0000313" key="3">
    <source>
        <dbReference type="EMBL" id="KAL3501137.1"/>
    </source>
</evidence>
<evidence type="ECO:0000256" key="2">
    <source>
        <dbReference type="SAM" id="Phobius"/>
    </source>
</evidence>
<reference evidence="3 4" key="1">
    <citation type="submission" date="2024-11" db="EMBL/GenBank/DDBJ databases">
        <title>A near-complete genome assembly of Cinchona calisaya.</title>
        <authorList>
            <person name="Lian D.C."/>
            <person name="Zhao X.W."/>
            <person name="Wei L."/>
        </authorList>
    </citation>
    <scope>NUCLEOTIDE SEQUENCE [LARGE SCALE GENOMIC DNA]</scope>
    <source>
        <tissue evidence="3">Nenye</tissue>
    </source>
</reference>
<feature type="compositionally biased region" description="Basic and acidic residues" evidence="1">
    <location>
        <begin position="1"/>
        <end position="10"/>
    </location>
</feature>
<proteinExistence type="predicted"/>
<dbReference type="Proteomes" id="UP001630127">
    <property type="component" value="Unassembled WGS sequence"/>
</dbReference>
<keyword evidence="2" id="KW-0472">Membrane</keyword>
<accession>A0ABD2Y5I7</accession>
<dbReference type="SUPFAM" id="SSF48452">
    <property type="entry name" value="TPR-like"/>
    <property type="match status" value="1"/>
</dbReference>
<keyword evidence="2" id="KW-0812">Transmembrane</keyword>
<feature type="region of interest" description="Disordered" evidence="1">
    <location>
        <begin position="1"/>
        <end position="32"/>
    </location>
</feature>
<dbReference type="EMBL" id="JBJUIK010000015">
    <property type="protein sequence ID" value="KAL3501137.1"/>
    <property type="molecule type" value="Genomic_DNA"/>
</dbReference>
<dbReference type="Gene3D" id="1.25.40.10">
    <property type="entry name" value="Tetratricopeptide repeat domain"/>
    <property type="match status" value="1"/>
</dbReference>
<evidence type="ECO:0000256" key="1">
    <source>
        <dbReference type="SAM" id="MobiDB-lite"/>
    </source>
</evidence>
<sequence>MRVLEKKAEEVQNTVDEEFKEDGEENKDESEEGKRIMGKFETFFYLEFTESLVITAVAKEQAEQRKMAELMFELGQKAYEKGMYGRAIEFPEAVLTIIPRPTLFGGEIQIWPAMAYEANNHHKDCIALYKQLEKEHPSVRAYRARAHKLYIHAVCGDKFMASNLSTNGMGTAVLIKSLYYSYIEFNNSYAATWTDKYKDKDQKRSVSTTNQLPSGRDYLGDFLVWKPPIGLEKNQTFWIALILWIGLVGAALFVQR</sequence>
<dbReference type="PANTHER" id="PTHR36761:SF2">
    <property type="entry name" value="ORF03 PROTEIN"/>
    <property type="match status" value="1"/>
</dbReference>
<dbReference type="InterPro" id="IPR011990">
    <property type="entry name" value="TPR-like_helical_dom_sf"/>
</dbReference>
<keyword evidence="2" id="KW-1133">Transmembrane helix</keyword>